<comment type="caution">
    <text evidence="3">The sequence shown here is derived from an EMBL/GenBank/DDBJ whole genome shotgun (WGS) entry which is preliminary data.</text>
</comment>
<organism evidence="3 4">
    <name type="scientific">Microbacterium hominis</name>
    <dbReference type="NCBI Taxonomy" id="162426"/>
    <lineage>
        <taxon>Bacteria</taxon>
        <taxon>Bacillati</taxon>
        <taxon>Actinomycetota</taxon>
        <taxon>Actinomycetes</taxon>
        <taxon>Micrococcales</taxon>
        <taxon>Microbacteriaceae</taxon>
        <taxon>Microbacterium</taxon>
    </lineage>
</organism>
<protein>
    <submittedName>
        <fullName evidence="3">Histidine kinase</fullName>
    </submittedName>
</protein>
<gene>
    <name evidence="3" type="ORF">RM52_02810</name>
</gene>
<keyword evidence="3" id="KW-0808">Transferase</keyword>
<proteinExistence type="predicted"/>
<evidence type="ECO:0000259" key="2">
    <source>
        <dbReference type="Pfam" id="PF13581"/>
    </source>
</evidence>
<name>A0A0B4DZC3_9MICO</name>
<dbReference type="CDD" id="cd16936">
    <property type="entry name" value="HATPase_RsbW-like"/>
    <property type="match status" value="1"/>
</dbReference>
<feature type="transmembrane region" description="Helical" evidence="1">
    <location>
        <begin position="70"/>
        <end position="89"/>
    </location>
</feature>
<keyword evidence="1" id="KW-0472">Membrane</keyword>
<feature type="transmembrane region" description="Helical" evidence="1">
    <location>
        <begin position="126"/>
        <end position="159"/>
    </location>
</feature>
<keyword evidence="1" id="KW-0812">Transmembrane</keyword>
<evidence type="ECO:0000313" key="4">
    <source>
        <dbReference type="Proteomes" id="UP000031202"/>
    </source>
</evidence>
<keyword evidence="3" id="KW-0418">Kinase</keyword>
<dbReference type="InterPro" id="IPR036890">
    <property type="entry name" value="HATPase_C_sf"/>
</dbReference>
<dbReference type="GO" id="GO:0016301">
    <property type="term" value="F:kinase activity"/>
    <property type="evidence" value="ECO:0007669"/>
    <property type="project" value="UniProtKB-KW"/>
</dbReference>
<feature type="transmembrane region" description="Helical" evidence="1">
    <location>
        <begin position="179"/>
        <end position="196"/>
    </location>
</feature>
<evidence type="ECO:0000256" key="1">
    <source>
        <dbReference type="SAM" id="Phobius"/>
    </source>
</evidence>
<keyword evidence="1" id="KW-1133">Transmembrane helix</keyword>
<evidence type="ECO:0000313" key="3">
    <source>
        <dbReference type="EMBL" id="KIC59623.1"/>
    </source>
</evidence>
<dbReference type="Gene3D" id="3.30.565.10">
    <property type="entry name" value="Histidine kinase-like ATPase, C-terminal domain"/>
    <property type="match status" value="1"/>
</dbReference>
<dbReference type="Proteomes" id="UP000031202">
    <property type="component" value="Unassembled WGS sequence"/>
</dbReference>
<reference evidence="3 4" key="1">
    <citation type="submission" date="2014-12" db="EMBL/GenBank/DDBJ databases">
        <title>Genome sequencing of Microbacterium hominis TPW29.</title>
        <authorList>
            <person name="Tan P.W."/>
            <person name="Chan K.-G."/>
        </authorList>
    </citation>
    <scope>NUCLEOTIDE SEQUENCE [LARGE SCALE GENOMIC DNA]</scope>
    <source>
        <strain evidence="3 4">TPW29</strain>
    </source>
</reference>
<accession>A0A0B4DZC3</accession>
<dbReference type="RefSeq" id="WP_039412808.1">
    <property type="nucleotide sequence ID" value="NZ_JWSZ01000002.1"/>
</dbReference>
<dbReference type="AlphaFoldDB" id="A0A0B4DZC3"/>
<dbReference type="EMBL" id="JWSZ01000002">
    <property type="protein sequence ID" value="KIC59623.1"/>
    <property type="molecule type" value="Genomic_DNA"/>
</dbReference>
<dbReference type="InterPro" id="IPR003594">
    <property type="entry name" value="HATPase_dom"/>
</dbReference>
<feature type="transmembrane region" description="Helical" evidence="1">
    <location>
        <begin position="36"/>
        <end position="58"/>
    </location>
</feature>
<feature type="transmembrane region" description="Helical" evidence="1">
    <location>
        <begin position="95"/>
        <end position="114"/>
    </location>
</feature>
<dbReference type="SUPFAM" id="SSF55874">
    <property type="entry name" value="ATPase domain of HSP90 chaperone/DNA topoisomerase II/histidine kinase"/>
    <property type="match status" value="1"/>
</dbReference>
<dbReference type="Pfam" id="PF13581">
    <property type="entry name" value="HATPase_c_2"/>
    <property type="match status" value="1"/>
</dbReference>
<feature type="domain" description="Histidine kinase/HSP90-like ATPase" evidence="2">
    <location>
        <begin position="305"/>
        <end position="376"/>
    </location>
</feature>
<sequence length="412" mass="42486">MTTEPLPIAVDPAVRRPLGDIAAGAERFTQARVERIIRTVVALGCAVLGTQAFLNALGSRQEAPPTHLPLLLAVFIPLAMMVAASVAGVGVRTAAGIFAVVFPIVLLCWPLVTHARADAADGAPWIWYLLNVGTSAAVLAFGLPLQIAWAAVIPILYAIARLTQLGGAPADVVDVVRDAVFAAILAAVVITLGRLLRGVAIGIDQARSEAVASYAVAAAHNAAETERVAVAALMHDSVLAALIAAERAHTPREEALAAAMAREALTRLANTDQDAGEGPDEPIAVAAIAAALRRVVADLDADVPVAADIAAAAPLVPGRVARAVVLAATQAVSNAIVHAHGEGLRVALRADGQRLRVQVADRGPGFDPSSIPDDRLGIRGSIVARMAAVGGRARVRTAADGTHVVLDWEFSR</sequence>